<dbReference type="Proteomes" id="UP000839526">
    <property type="component" value="Unassembled WGS sequence"/>
</dbReference>
<name>A0A403T7V1_SALER</name>
<proteinExistence type="predicted"/>
<gene>
    <name evidence="2" type="ORF">D9O31_26155</name>
</gene>
<protein>
    <submittedName>
        <fullName evidence="2">Uncharacterized protein</fullName>
    </submittedName>
</protein>
<accession>A0A403T7V1</accession>
<evidence type="ECO:0000313" key="2">
    <source>
        <dbReference type="EMBL" id="MMS79879.1"/>
    </source>
</evidence>
<organism evidence="2">
    <name type="scientific">Salmonella enterica</name>
    <name type="common">Salmonella choleraesuis</name>
    <dbReference type="NCBI Taxonomy" id="28901"/>
    <lineage>
        <taxon>Bacteria</taxon>
        <taxon>Pseudomonadati</taxon>
        <taxon>Pseudomonadota</taxon>
        <taxon>Gammaproteobacteria</taxon>
        <taxon>Enterobacterales</taxon>
        <taxon>Enterobacteriaceae</taxon>
        <taxon>Salmonella</taxon>
    </lineage>
</organism>
<sequence>MWRKLFQEARSASQKPATPEQRLVMLADLENTVNRADRNTRHNQKAEFKRCITGWIEAGKRQAMSEIKQREKGE</sequence>
<dbReference type="AlphaFoldDB" id="A0A403T7V1"/>
<evidence type="ECO:0000256" key="1">
    <source>
        <dbReference type="SAM" id="MobiDB-lite"/>
    </source>
</evidence>
<comment type="caution">
    <text evidence="2">The sequence shown here is derived from an EMBL/GenBank/DDBJ whole genome shotgun (WGS) entry which is preliminary data.</text>
</comment>
<reference evidence="2" key="1">
    <citation type="submission" date="2018-10" db="EMBL/GenBank/DDBJ databases">
        <authorList>
            <consortium name="PulseNet: The National Subtyping Network for Foodborne Disease Surveillance"/>
            <person name="Tarr C.L."/>
            <person name="Trees E."/>
            <person name="Katz L.S."/>
            <person name="Carleton-Romer H.A."/>
            <person name="Stroika S."/>
            <person name="Kucerova Z."/>
            <person name="Roache K.F."/>
            <person name="Sabol A.L."/>
            <person name="Besser J."/>
            <person name="Gerner-Smidt P."/>
        </authorList>
    </citation>
    <scope>NUCLEOTIDE SEQUENCE [LARGE SCALE GENOMIC DNA]</scope>
    <source>
        <strain evidence="2">PNUSAS052121</strain>
    </source>
</reference>
<feature type="region of interest" description="Disordered" evidence="1">
    <location>
        <begin position="1"/>
        <end position="21"/>
    </location>
</feature>
<dbReference type="EMBL" id="RWAH01000053">
    <property type="protein sequence ID" value="MMS79879.1"/>
    <property type="molecule type" value="Genomic_DNA"/>
</dbReference>